<dbReference type="GO" id="GO:0006313">
    <property type="term" value="P:DNA transposition"/>
    <property type="evidence" value="ECO:0007669"/>
    <property type="project" value="InterPro"/>
</dbReference>
<dbReference type="OrthoDB" id="4379323at2"/>
<dbReference type="RefSeq" id="WP_034751815.1">
    <property type="nucleotide sequence ID" value="NZ_BAUT01000161.1"/>
</dbReference>
<dbReference type="AlphaFoldDB" id="W4QB90"/>
<keyword evidence="3" id="KW-1185">Reference proteome</keyword>
<evidence type="ECO:0000256" key="1">
    <source>
        <dbReference type="SAM" id="Coils"/>
    </source>
</evidence>
<dbReference type="InterPro" id="IPR002514">
    <property type="entry name" value="Transposase_8"/>
</dbReference>
<name>W4QB90_9BACI</name>
<dbReference type="InterPro" id="IPR009057">
    <property type="entry name" value="Homeodomain-like_sf"/>
</dbReference>
<accession>W4QB90</accession>
<evidence type="ECO:0000313" key="3">
    <source>
        <dbReference type="Proteomes" id="UP000018890"/>
    </source>
</evidence>
<organism evidence="2 3">
    <name type="scientific">Halalkalibacter wakoensis JCM 9140</name>
    <dbReference type="NCBI Taxonomy" id="1236970"/>
    <lineage>
        <taxon>Bacteria</taxon>
        <taxon>Bacillati</taxon>
        <taxon>Bacillota</taxon>
        <taxon>Bacilli</taxon>
        <taxon>Bacillales</taxon>
        <taxon>Bacillaceae</taxon>
        <taxon>Halalkalibacter</taxon>
    </lineage>
</organism>
<dbReference type="EMBL" id="BAUT01000161">
    <property type="protein sequence ID" value="GAE28659.1"/>
    <property type="molecule type" value="Genomic_DNA"/>
</dbReference>
<feature type="coiled-coil region" evidence="1">
    <location>
        <begin position="66"/>
        <end position="93"/>
    </location>
</feature>
<dbReference type="Proteomes" id="UP000018890">
    <property type="component" value="Unassembled WGS sequence"/>
</dbReference>
<dbReference type="Gene3D" id="1.10.10.60">
    <property type="entry name" value="Homeodomain-like"/>
    <property type="match status" value="1"/>
</dbReference>
<gene>
    <name evidence="2" type="ORF">JCM9140_4915</name>
</gene>
<reference evidence="2" key="1">
    <citation type="journal article" date="2014" name="Genome Announc.">
        <title>Draft Genome Sequences of Three Alkaliphilic Bacillus Strains, Bacillus wakoensis JCM 9140T, Bacillus akibai JCM 9157T, and Bacillus hemicellulosilyticus JCM 9152T.</title>
        <authorList>
            <person name="Yuki M."/>
            <person name="Oshima K."/>
            <person name="Suda W."/>
            <person name="Oshida Y."/>
            <person name="Kitamura K."/>
            <person name="Iida T."/>
            <person name="Hattori M."/>
            <person name="Ohkuma M."/>
        </authorList>
    </citation>
    <scope>NUCLEOTIDE SEQUENCE [LARGE SCALE GENOMIC DNA]</scope>
    <source>
        <strain evidence="2">JCM 9140</strain>
    </source>
</reference>
<evidence type="ECO:0008006" key="4">
    <source>
        <dbReference type="Google" id="ProtNLM"/>
    </source>
</evidence>
<dbReference type="Pfam" id="PF01527">
    <property type="entry name" value="HTH_Tnp_1"/>
    <property type="match status" value="1"/>
</dbReference>
<comment type="caution">
    <text evidence="2">The sequence shown here is derived from an EMBL/GenBank/DDBJ whole genome shotgun (WGS) entry which is preliminary data.</text>
</comment>
<keyword evidence="1" id="KW-0175">Coiled coil</keyword>
<dbReference type="GO" id="GO:0004803">
    <property type="term" value="F:transposase activity"/>
    <property type="evidence" value="ECO:0007669"/>
    <property type="project" value="InterPro"/>
</dbReference>
<sequence>MEKKQKKYTADFREFVAKMVIKDGKKIIDLSNELDVPYDTLSKWVYRYRQKEKEAEQNAQSKLLTASEYKDMYEEEKRRRLEFEEEIDILKKAMHIFTQEKN</sequence>
<evidence type="ECO:0000313" key="2">
    <source>
        <dbReference type="EMBL" id="GAE28659.1"/>
    </source>
</evidence>
<proteinExistence type="predicted"/>
<dbReference type="GO" id="GO:0003677">
    <property type="term" value="F:DNA binding"/>
    <property type="evidence" value="ECO:0007669"/>
    <property type="project" value="InterPro"/>
</dbReference>
<protein>
    <recommendedName>
        <fullName evidence="4">Transposase</fullName>
    </recommendedName>
</protein>
<dbReference type="SUPFAM" id="SSF46689">
    <property type="entry name" value="Homeodomain-like"/>
    <property type="match status" value="1"/>
</dbReference>